<dbReference type="AlphaFoldDB" id="A0A7S2Z1H0"/>
<feature type="transmembrane region" description="Helical" evidence="6">
    <location>
        <begin position="251"/>
        <end position="275"/>
    </location>
</feature>
<dbReference type="InterPro" id="IPR007273">
    <property type="entry name" value="SCAMP"/>
</dbReference>
<feature type="region of interest" description="Disordered" evidence="7">
    <location>
        <begin position="1"/>
        <end position="104"/>
    </location>
</feature>
<evidence type="ECO:0000256" key="4">
    <source>
        <dbReference type="ARBA" id="ARBA00022989"/>
    </source>
</evidence>
<evidence type="ECO:0000256" key="3">
    <source>
        <dbReference type="ARBA" id="ARBA00022692"/>
    </source>
</evidence>
<feature type="region of interest" description="Disordered" evidence="7">
    <location>
        <begin position="124"/>
        <end position="149"/>
    </location>
</feature>
<dbReference type="Pfam" id="PF04144">
    <property type="entry name" value="SCAMP"/>
    <property type="match status" value="1"/>
</dbReference>
<feature type="transmembrane region" description="Helical" evidence="6">
    <location>
        <begin position="209"/>
        <end position="231"/>
    </location>
</feature>
<dbReference type="EMBL" id="HBHU01005142">
    <property type="protein sequence ID" value="CAE0016971.1"/>
    <property type="molecule type" value="Transcribed_RNA"/>
</dbReference>
<keyword evidence="3 6" id="KW-0812">Transmembrane</keyword>
<feature type="compositionally biased region" description="Low complexity" evidence="7">
    <location>
        <begin position="81"/>
        <end position="97"/>
    </location>
</feature>
<keyword evidence="5 6" id="KW-0472">Membrane</keyword>
<gene>
    <name evidence="8" type="ORF">CLAU1311_LOCUS3315</name>
</gene>
<keyword evidence="4 6" id="KW-1133">Transmembrane helix</keyword>
<name>A0A7S2Z1H0_9CHLO</name>
<dbReference type="GO" id="GO:0032588">
    <property type="term" value="C:trans-Golgi network membrane"/>
    <property type="evidence" value="ECO:0007669"/>
    <property type="project" value="TreeGrafter"/>
</dbReference>
<proteinExistence type="inferred from homology"/>
<keyword evidence="6" id="KW-1003">Cell membrane</keyword>
<reference evidence="8" key="1">
    <citation type="submission" date="2021-01" db="EMBL/GenBank/DDBJ databases">
        <authorList>
            <person name="Corre E."/>
            <person name="Pelletier E."/>
            <person name="Niang G."/>
            <person name="Scheremetjew M."/>
            <person name="Finn R."/>
            <person name="Kale V."/>
            <person name="Holt S."/>
            <person name="Cochrane G."/>
            <person name="Meng A."/>
            <person name="Brown T."/>
            <person name="Cohen L."/>
        </authorList>
    </citation>
    <scope>NUCLEOTIDE SEQUENCE</scope>
    <source>
        <strain evidence="8">RCC856</strain>
    </source>
</reference>
<feature type="compositionally biased region" description="Pro residues" evidence="7">
    <location>
        <begin position="43"/>
        <end position="57"/>
    </location>
</feature>
<dbReference type="PANTHER" id="PTHR10687:SF2">
    <property type="entry name" value="SECRETORY CARRIER-ASSOCIATED MEMBRANE PROTEIN"/>
    <property type="match status" value="1"/>
</dbReference>
<evidence type="ECO:0000256" key="5">
    <source>
        <dbReference type="ARBA" id="ARBA00023136"/>
    </source>
</evidence>
<feature type="transmembrane region" description="Helical" evidence="6">
    <location>
        <begin position="182"/>
        <end position="203"/>
    </location>
</feature>
<organism evidence="8">
    <name type="scientific">Chloropicon laureae</name>
    <dbReference type="NCBI Taxonomy" id="464258"/>
    <lineage>
        <taxon>Eukaryota</taxon>
        <taxon>Viridiplantae</taxon>
        <taxon>Chlorophyta</taxon>
        <taxon>Chloropicophyceae</taxon>
        <taxon>Chloropicales</taxon>
        <taxon>Chloropicaceae</taxon>
        <taxon>Chloropicon</taxon>
    </lineage>
</organism>
<evidence type="ECO:0000256" key="2">
    <source>
        <dbReference type="ARBA" id="ARBA00010482"/>
    </source>
</evidence>
<evidence type="ECO:0000256" key="7">
    <source>
        <dbReference type="SAM" id="MobiDB-lite"/>
    </source>
</evidence>
<feature type="compositionally biased region" description="Basic and acidic residues" evidence="7">
    <location>
        <begin position="124"/>
        <end position="137"/>
    </location>
</feature>
<feature type="transmembrane region" description="Helical" evidence="6">
    <location>
        <begin position="295"/>
        <end position="318"/>
    </location>
</feature>
<accession>A0A7S2Z1H0</accession>
<evidence type="ECO:0000313" key="8">
    <source>
        <dbReference type="EMBL" id="CAE0016971.1"/>
    </source>
</evidence>
<evidence type="ECO:0000256" key="1">
    <source>
        <dbReference type="ARBA" id="ARBA00004003"/>
    </source>
</evidence>
<protein>
    <recommendedName>
        <fullName evidence="6">Secretory carrier-associated membrane protein</fullName>
        <shortName evidence="6">Secretory carrier membrane protein</shortName>
    </recommendedName>
</protein>
<comment type="function">
    <text evidence="1 6">Probably involved in membrane trafficking.</text>
</comment>
<dbReference type="GO" id="GO:0055038">
    <property type="term" value="C:recycling endosome membrane"/>
    <property type="evidence" value="ECO:0007669"/>
    <property type="project" value="TreeGrafter"/>
</dbReference>
<feature type="compositionally biased region" description="Low complexity" evidence="7">
    <location>
        <begin position="8"/>
        <end position="20"/>
    </location>
</feature>
<comment type="subcellular location">
    <subcellularLocation>
        <location evidence="6">Cell membrane</location>
        <topology evidence="6">Multi-pass membrane protein</topology>
    </subcellularLocation>
    <subcellularLocation>
        <location evidence="6">Cytoplasmic vesicle</location>
        <location evidence="6">Secretory vesicle membrane</location>
        <topology evidence="6">Multi-pass membrane protein</topology>
    </subcellularLocation>
</comment>
<dbReference type="GO" id="GO:0030658">
    <property type="term" value="C:transport vesicle membrane"/>
    <property type="evidence" value="ECO:0007669"/>
    <property type="project" value="UniProtKB-SubCell"/>
</dbReference>
<keyword evidence="6" id="KW-0813">Transport</keyword>
<dbReference type="GO" id="GO:0005886">
    <property type="term" value="C:plasma membrane"/>
    <property type="evidence" value="ECO:0007669"/>
    <property type="project" value="UniProtKB-SubCell"/>
</dbReference>
<dbReference type="PANTHER" id="PTHR10687">
    <property type="entry name" value="SECRETORY CARRIER-ASSOCIATED MEMBRANE PROTEIN SCAMP"/>
    <property type="match status" value="1"/>
</dbReference>
<dbReference type="GO" id="GO:0015031">
    <property type="term" value="P:protein transport"/>
    <property type="evidence" value="ECO:0007669"/>
    <property type="project" value="InterPro"/>
</dbReference>
<evidence type="ECO:0000256" key="6">
    <source>
        <dbReference type="RuleBase" id="RU363122"/>
    </source>
</evidence>
<comment type="similarity">
    <text evidence="2 6">Belongs to the SCAMP family.</text>
</comment>
<sequence>MMDEENQESLLGGQEGGSSSAADVASNPFVLDDGGAEAFASPVPVPTQPPPPDPFELPKPNLRLDDFYESAPQASKPPPSAAVQGGVAAAQAQAPPAWSKGQAAVEAEKRLEEIAERERELAQREERLREKEREADRLAAAAGGAQSDDKTKKNWPWFFPLVHNDIPNDIPVEHQGLVRYGFICWILTECGYCLNFFIMFLLLLTGNSLFSTFLITCMATAGGISLSWICWYQALYKLAQTDSAIFANLKFFFHFCFHLLFCGLAFLSPPIIGTFNAGLFTMIYEFEKGGGIHKFFGVLCLVNTLIWLATGLLSLWILQWTFRNFRSGGGVEATQQAAASGLIAAKASMNTFGSMATSAAAAAKPPTPTAGP</sequence>
<keyword evidence="6" id="KW-0968">Cytoplasmic vesicle</keyword>